<dbReference type="AlphaFoldDB" id="A0A9D7XN20"/>
<dbReference type="FunFam" id="3.40.710.10:FF:000005">
    <property type="entry name" value="Glutaminase"/>
    <property type="match status" value="1"/>
</dbReference>
<dbReference type="Pfam" id="PF04960">
    <property type="entry name" value="Glutaminase"/>
    <property type="match status" value="1"/>
</dbReference>
<feature type="binding site" evidence="6">
    <location>
        <position position="65"/>
    </location>
    <ligand>
        <name>substrate</name>
    </ligand>
</feature>
<evidence type="ECO:0000256" key="5">
    <source>
        <dbReference type="ARBA" id="ARBA00049534"/>
    </source>
</evidence>
<feature type="binding site" evidence="6">
    <location>
        <position position="166"/>
    </location>
    <ligand>
        <name>substrate</name>
    </ligand>
</feature>
<evidence type="ECO:0000256" key="6">
    <source>
        <dbReference type="HAMAP-Rule" id="MF_00313"/>
    </source>
</evidence>
<comment type="caution">
    <text evidence="7">The sequence shown here is derived from an EMBL/GenBank/DDBJ whole genome shotgun (WGS) entry which is preliminary data.</text>
</comment>
<sequence>MNSYYEQILKEIYHDVQRLKDNGIVAQYIPELASIDPSKFGVHLCTSENENYGVGDHEEKFSIQSIGKVLSLALAFQQKGEDLWDRVGVEPSGNPFNSLWQLEYEHGKPRNPLINSGAIVICDILCSLHKHPHSEFLDFVRKVAGNHSIEYNQTVANSEKKLGFRNAALINMMKASGNIHNEIDEVLNLYYQMCSIEMSCKELASTFLLFANHGKLISSGEQIITSSMAKRINAIMQTCGFYDEAGDFSFKVGLPGKSGIGGGIVAVHPGKYAVAVWSPRLNKKGNSVRGMELLERLTTKTGLSIF</sequence>
<evidence type="ECO:0000256" key="1">
    <source>
        <dbReference type="ARBA" id="ARBA00011076"/>
    </source>
</evidence>
<comment type="subunit">
    <text evidence="2 6">Homotetramer.</text>
</comment>
<dbReference type="SUPFAM" id="SSF56601">
    <property type="entry name" value="beta-lactamase/transpeptidase-like"/>
    <property type="match status" value="1"/>
</dbReference>
<organism evidence="7 8">
    <name type="scientific">Candidatus Opimibacter skivensis</name>
    <dbReference type="NCBI Taxonomy" id="2982028"/>
    <lineage>
        <taxon>Bacteria</taxon>
        <taxon>Pseudomonadati</taxon>
        <taxon>Bacteroidota</taxon>
        <taxon>Saprospiria</taxon>
        <taxon>Saprospirales</taxon>
        <taxon>Saprospiraceae</taxon>
        <taxon>Candidatus Opimibacter</taxon>
    </lineage>
</organism>
<evidence type="ECO:0000256" key="2">
    <source>
        <dbReference type="ARBA" id="ARBA00011881"/>
    </source>
</evidence>
<evidence type="ECO:0000313" key="8">
    <source>
        <dbReference type="Proteomes" id="UP000808337"/>
    </source>
</evidence>
<dbReference type="EMBL" id="JADKGY010000001">
    <property type="protein sequence ID" value="MBK9981775.1"/>
    <property type="molecule type" value="Genomic_DNA"/>
</dbReference>
<proteinExistence type="inferred from homology"/>
<feature type="binding site" evidence="6">
    <location>
        <position position="159"/>
    </location>
    <ligand>
        <name>substrate</name>
    </ligand>
</feature>
<comment type="similarity">
    <text evidence="1 6">Belongs to the glutaminase family.</text>
</comment>
<reference evidence="7 8" key="1">
    <citation type="submission" date="2020-10" db="EMBL/GenBank/DDBJ databases">
        <title>Connecting structure to function with the recovery of over 1000 high-quality activated sludge metagenome-assembled genomes encoding full-length rRNA genes using long-read sequencing.</title>
        <authorList>
            <person name="Singleton C.M."/>
            <person name="Petriglieri F."/>
            <person name="Kristensen J.M."/>
            <person name="Kirkegaard R.H."/>
            <person name="Michaelsen T.Y."/>
            <person name="Andersen M.H."/>
            <person name="Karst S.M."/>
            <person name="Dueholm M.S."/>
            <person name="Nielsen P.H."/>
            <person name="Albertsen M."/>
        </authorList>
    </citation>
    <scope>NUCLEOTIDE SEQUENCE [LARGE SCALE GENOMIC DNA]</scope>
    <source>
        <strain evidence="7">Ribe_18-Q3-R11-54_MAXAC.273</strain>
    </source>
</reference>
<name>A0A9D7XN20_9BACT</name>
<comment type="catalytic activity">
    <reaction evidence="5 6">
        <text>L-glutamine + H2O = L-glutamate + NH4(+)</text>
        <dbReference type="Rhea" id="RHEA:15889"/>
        <dbReference type="ChEBI" id="CHEBI:15377"/>
        <dbReference type="ChEBI" id="CHEBI:28938"/>
        <dbReference type="ChEBI" id="CHEBI:29985"/>
        <dbReference type="ChEBI" id="CHEBI:58359"/>
        <dbReference type="EC" id="3.5.1.2"/>
    </reaction>
</comment>
<comment type="caution">
    <text evidence="6">Lacks conserved residue(s) required for the propagation of feature annotation.</text>
</comment>
<dbReference type="InterPro" id="IPR012338">
    <property type="entry name" value="Beta-lactam/transpept-like"/>
</dbReference>
<dbReference type="NCBIfam" id="TIGR03814">
    <property type="entry name" value="Gln_ase"/>
    <property type="match status" value="1"/>
</dbReference>
<dbReference type="Proteomes" id="UP000808337">
    <property type="component" value="Unassembled WGS sequence"/>
</dbReference>
<dbReference type="NCBIfam" id="NF002132">
    <property type="entry name" value="PRK00971.1-1"/>
    <property type="match status" value="1"/>
</dbReference>
<dbReference type="PANTHER" id="PTHR12544:SF29">
    <property type="entry name" value="GLUTAMINASE"/>
    <property type="match status" value="1"/>
</dbReference>
<dbReference type="EC" id="3.5.1.2" evidence="3 6"/>
<dbReference type="InterPro" id="IPR015868">
    <property type="entry name" value="Glutaminase"/>
</dbReference>
<evidence type="ECO:0000313" key="7">
    <source>
        <dbReference type="EMBL" id="MBK9981775.1"/>
    </source>
</evidence>
<feature type="binding site" evidence="6">
    <location>
        <position position="190"/>
    </location>
    <ligand>
        <name>substrate</name>
    </ligand>
</feature>
<accession>A0A9D7XN20</accession>
<dbReference type="GO" id="GO:0006543">
    <property type="term" value="P:L-glutamine catabolic process"/>
    <property type="evidence" value="ECO:0007669"/>
    <property type="project" value="TreeGrafter"/>
</dbReference>
<dbReference type="HAMAP" id="MF_00313">
    <property type="entry name" value="Glutaminase"/>
    <property type="match status" value="1"/>
</dbReference>
<dbReference type="GO" id="GO:0004359">
    <property type="term" value="F:glutaminase activity"/>
    <property type="evidence" value="ECO:0007669"/>
    <property type="project" value="UniProtKB-UniRule"/>
</dbReference>
<evidence type="ECO:0000256" key="3">
    <source>
        <dbReference type="ARBA" id="ARBA00012918"/>
    </source>
</evidence>
<keyword evidence="4 6" id="KW-0378">Hydrolase</keyword>
<dbReference type="PANTHER" id="PTHR12544">
    <property type="entry name" value="GLUTAMINASE"/>
    <property type="match status" value="1"/>
</dbReference>
<evidence type="ECO:0000256" key="4">
    <source>
        <dbReference type="ARBA" id="ARBA00022801"/>
    </source>
</evidence>
<keyword evidence="6" id="KW-0007">Acetylation</keyword>
<dbReference type="NCBIfam" id="NF002133">
    <property type="entry name" value="PRK00971.1-2"/>
    <property type="match status" value="1"/>
</dbReference>
<protein>
    <recommendedName>
        <fullName evidence="3 6">Glutaminase</fullName>
        <ecNumber evidence="3 6">3.5.1.2</ecNumber>
    </recommendedName>
</protein>
<feature type="binding site" evidence="6">
    <location>
        <position position="115"/>
    </location>
    <ligand>
        <name>substrate</name>
    </ligand>
</feature>
<dbReference type="Gene3D" id="3.40.710.10">
    <property type="entry name" value="DD-peptidase/beta-lactamase superfamily"/>
    <property type="match status" value="1"/>
</dbReference>
<feature type="binding site" evidence="6">
    <location>
        <position position="242"/>
    </location>
    <ligand>
        <name>substrate</name>
    </ligand>
</feature>
<dbReference type="GO" id="GO:0006537">
    <property type="term" value="P:glutamate biosynthetic process"/>
    <property type="evidence" value="ECO:0007669"/>
    <property type="project" value="TreeGrafter"/>
</dbReference>
<gene>
    <name evidence="6" type="primary">glsA</name>
    <name evidence="7" type="ORF">IPP15_05020</name>
</gene>